<reference evidence="6 7" key="1">
    <citation type="submission" date="2020-08" db="EMBL/GenBank/DDBJ databases">
        <title>Arenibacter gaetbuli sp. nov., isolated from a sand dune.</title>
        <authorList>
            <person name="Park S."/>
            <person name="Yoon J.-H."/>
        </authorList>
    </citation>
    <scope>NUCLEOTIDE SEQUENCE [LARGE SCALE GENOMIC DNA]</scope>
    <source>
        <strain evidence="6 7">BSSL-BM3</strain>
    </source>
</reference>
<evidence type="ECO:0000256" key="2">
    <source>
        <dbReference type="ARBA" id="ARBA00022630"/>
    </source>
</evidence>
<dbReference type="InterPro" id="IPR002563">
    <property type="entry name" value="Flavin_Rdtase-like_dom"/>
</dbReference>
<dbReference type="PANTHER" id="PTHR33798">
    <property type="entry name" value="FLAVOPROTEIN OXYGENASE"/>
    <property type="match status" value="1"/>
</dbReference>
<dbReference type="Pfam" id="PF01613">
    <property type="entry name" value="Flavin_Reduct"/>
    <property type="match status" value="1"/>
</dbReference>
<evidence type="ECO:0000256" key="1">
    <source>
        <dbReference type="ARBA" id="ARBA00001917"/>
    </source>
</evidence>
<dbReference type="InterPro" id="IPR012349">
    <property type="entry name" value="Split_barrel_FMN-bd"/>
</dbReference>
<proteinExistence type="inferred from homology"/>
<organism evidence="6 7">
    <name type="scientific">Arenibacter arenosicollis</name>
    <dbReference type="NCBI Taxonomy" id="2762274"/>
    <lineage>
        <taxon>Bacteria</taxon>
        <taxon>Pseudomonadati</taxon>
        <taxon>Bacteroidota</taxon>
        <taxon>Flavobacteriia</taxon>
        <taxon>Flavobacteriales</taxon>
        <taxon>Flavobacteriaceae</taxon>
        <taxon>Arenibacter</taxon>
    </lineage>
</organism>
<evidence type="ECO:0000256" key="3">
    <source>
        <dbReference type="ARBA" id="ARBA00022643"/>
    </source>
</evidence>
<keyword evidence="3" id="KW-0288">FMN</keyword>
<comment type="caution">
    <text evidence="6">The sequence shown here is derived from an EMBL/GenBank/DDBJ whole genome shotgun (WGS) entry which is preliminary data.</text>
</comment>
<sequence>MVSITVSEVPTAKLHGYLLGAVGPRPIAFASTMDDKGRPNLSPFSFFNVFSSNPPILIFSPSRRVRDNSTKHTLENVLKNMEVVINVVNYSMVQQMSLASSEYKEGENEFIKSGLTMLPSEMVKPFRVAESPVQFECKVVKVEPLGEGGGAGNLIFSEVLKIHVDTDILDENGSIDQYKIDQVARMGGNWYSRANLGLFEVPKPVTSLGIGVDQIPEHIKLSNVLTGNDLGMLGNVEKLPTKEEVKLYVKNNMELRAILSSGDVALQHAKAQELLKVKDVPSAWKILLADMPL</sequence>
<keyword evidence="7" id="KW-1185">Reference proteome</keyword>
<dbReference type="SMART" id="SM00903">
    <property type="entry name" value="Flavin_Reduct"/>
    <property type="match status" value="1"/>
</dbReference>
<evidence type="ECO:0000256" key="4">
    <source>
        <dbReference type="ARBA" id="ARBA00038054"/>
    </source>
</evidence>
<dbReference type="Proteomes" id="UP000618952">
    <property type="component" value="Unassembled WGS sequence"/>
</dbReference>
<comment type="similarity">
    <text evidence="4">Belongs to the flavoredoxin family.</text>
</comment>
<dbReference type="PANTHER" id="PTHR33798:SF5">
    <property type="entry name" value="FLAVIN REDUCTASE LIKE DOMAIN-CONTAINING PROTEIN"/>
    <property type="match status" value="1"/>
</dbReference>
<keyword evidence="2" id="KW-0285">Flavoprotein</keyword>
<protein>
    <submittedName>
        <fullName evidence="6">Flavin reductase family protein</fullName>
    </submittedName>
</protein>
<dbReference type="Gene3D" id="2.30.110.10">
    <property type="entry name" value="Electron Transport, Fmn-binding Protein, Chain A"/>
    <property type="match status" value="1"/>
</dbReference>
<accession>A0ABR7QH19</accession>
<name>A0ABR7QH19_9FLAO</name>
<evidence type="ECO:0000259" key="5">
    <source>
        <dbReference type="SMART" id="SM00903"/>
    </source>
</evidence>
<gene>
    <name evidence="6" type="ORF">H4O18_00630</name>
</gene>
<dbReference type="EMBL" id="JACLHY010000001">
    <property type="protein sequence ID" value="MBC8766483.1"/>
    <property type="molecule type" value="Genomic_DNA"/>
</dbReference>
<evidence type="ECO:0000313" key="6">
    <source>
        <dbReference type="EMBL" id="MBC8766483.1"/>
    </source>
</evidence>
<comment type="cofactor">
    <cofactor evidence="1">
        <name>FMN</name>
        <dbReference type="ChEBI" id="CHEBI:58210"/>
    </cofactor>
</comment>
<dbReference type="SUPFAM" id="SSF50475">
    <property type="entry name" value="FMN-binding split barrel"/>
    <property type="match status" value="1"/>
</dbReference>
<dbReference type="RefSeq" id="WP_187581639.1">
    <property type="nucleotide sequence ID" value="NZ_JACLHY010000001.1"/>
</dbReference>
<evidence type="ECO:0000313" key="7">
    <source>
        <dbReference type="Proteomes" id="UP000618952"/>
    </source>
</evidence>
<feature type="domain" description="Flavin reductase like" evidence="5">
    <location>
        <begin position="22"/>
        <end position="178"/>
    </location>
</feature>